<comment type="caution">
    <text evidence="1">The sequence shown here is derived from an EMBL/GenBank/DDBJ whole genome shotgun (WGS) entry which is preliminary data.</text>
</comment>
<organism evidence="1">
    <name type="scientific">Hexamita inflata</name>
    <dbReference type="NCBI Taxonomy" id="28002"/>
    <lineage>
        <taxon>Eukaryota</taxon>
        <taxon>Metamonada</taxon>
        <taxon>Diplomonadida</taxon>
        <taxon>Hexamitidae</taxon>
        <taxon>Hexamitinae</taxon>
        <taxon>Hexamita</taxon>
    </lineage>
</organism>
<protein>
    <submittedName>
        <fullName evidence="2">Hypothetical_protein</fullName>
    </submittedName>
</protein>
<dbReference type="EMBL" id="CATOUU010000652">
    <property type="protein sequence ID" value="CAI9937780.1"/>
    <property type="molecule type" value="Genomic_DNA"/>
</dbReference>
<dbReference type="AlphaFoldDB" id="A0AA86U106"/>
<dbReference type="EMBL" id="CAXDID020000176">
    <property type="protein sequence ID" value="CAL6048627.1"/>
    <property type="molecule type" value="Genomic_DNA"/>
</dbReference>
<evidence type="ECO:0000313" key="3">
    <source>
        <dbReference type="Proteomes" id="UP001642409"/>
    </source>
</evidence>
<accession>A0AA86U106</accession>
<reference evidence="1" key="1">
    <citation type="submission" date="2023-06" db="EMBL/GenBank/DDBJ databases">
        <authorList>
            <person name="Kurt Z."/>
        </authorList>
    </citation>
    <scope>NUCLEOTIDE SEQUENCE</scope>
</reference>
<sequence>MKLMMFDTGILKIINNKGFYFSFRYLKSGCNYLLYQLYYFLHLYHYFQFQHSIYSRLMRGKFGPAQFFLQCQDNINVVEDNFSKFYSFKYGNDKFKVMNIQCTNNDYQ</sequence>
<evidence type="ECO:0000313" key="1">
    <source>
        <dbReference type="EMBL" id="CAI9937780.1"/>
    </source>
</evidence>
<name>A0AA86U106_9EUKA</name>
<dbReference type="Proteomes" id="UP001642409">
    <property type="component" value="Unassembled WGS sequence"/>
</dbReference>
<gene>
    <name evidence="1" type="ORF">HINF_LOCUS25425</name>
    <name evidence="2" type="ORF">HINF_LOCUS42781</name>
</gene>
<keyword evidence="3" id="KW-1185">Reference proteome</keyword>
<reference evidence="2 3" key="2">
    <citation type="submission" date="2024-07" db="EMBL/GenBank/DDBJ databases">
        <authorList>
            <person name="Akdeniz Z."/>
        </authorList>
    </citation>
    <scope>NUCLEOTIDE SEQUENCE [LARGE SCALE GENOMIC DNA]</scope>
</reference>
<evidence type="ECO:0000313" key="2">
    <source>
        <dbReference type="EMBL" id="CAL6048627.1"/>
    </source>
</evidence>
<proteinExistence type="predicted"/>